<gene>
    <name evidence="3" type="ORF">CAPTEDRAFT_223747</name>
</gene>
<evidence type="ECO:0000256" key="2">
    <source>
        <dbReference type="SAM" id="SignalP"/>
    </source>
</evidence>
<dbReference type="PANTHER" id="PTHR33562">
    <property type="entry name" value="ATILLA, ISOFORM B-RELATED-RELATED"/>
    <property type="match status" value="1"/>
</dbReference>
<evidence type="ECO:0000313" key="3">
    <source>
        <dbReference type="EMBL" id="ELT89871.1"/>
    </source>
</evidence>
<dbReference type="Proteomes" id="UP000014760">
    <property type="component" value="Unassembled WGS sequence"/>
</dbReference>
<proteinExistence type="predicted"/>
<organism evidence="3">
    <name type="scientific">Capitella teleta</name>
    <name type="common">Polychaete worm</name>
    <dbReference type="NCBI Taxonomy" id="283909"/>
    <lineage>
        <taxon>Eukaryota</taxon>
        <taxon>Metazoa</taxon>
        <taxon>Spiralia</taxon>
        <taxon>Lophotrochozoa</taxon>
        <taxon>Annelida</taxon>
        <taxon>Polychaeta</taxon>
        <taxon>Sedentaria</taxon>
        <taxon>Scolecida</taxon>
        <taxon>Capitellidae</taxon>
        <taxon>Capitella</taxon>
    </lineage>
</organism>
<dbReference type="PANTHER" id="PTHR33562:SF31">
    <property type="entry name" value="PROTEIN QUIVER"/>
    <property type="match status" value="1"/>
</dbReference>
<reference evidence="4" key="3">
    <citation type="submission" date="2015-06" db="UniProtKB">
        <authorList>
            <consortium name="EnsemblMetazoa"/>
        </authorList>
    </citation>
    <scope>IDENTIFICATION</scope>
</reference>
<feature type="chain" id="PRO_5008786948" description="Protein sleepless" evidence="2">
    <location>
        <begin position="22"/>
        <end position="134"/>
    </location>
</feature>
<keyword evidence="5" id="KW-1185">Reference proteome</keyword>
<accession>R7TFP7</accession>
<dbReference type="InterPro" id="IPR050975">
    <property type="entry name" value="Sleep_regulator"/>
</dbReference>
<reference evidence="3 5" key="2">
    <citation type="journal article" date="2013" name="Nature">
        <title>Insights into bilaterian evolution from three spiralian genomes.</title>
        <authorList>
            <person name="Simakov O."/>
            <person name="Marletaz F."/>
            <person name="Cho S.J."/>
            <person name="Edsinger-Gonzales E."/>
            <person name="Havlak P."/>
            <person name="Hellsten U."/>
            <person name="Kuo D.H."/>
            <person name="Larsson T."/>
            <person name="Lv J."/>
            <person name="Arendt D."/>
            <person name="Savage R."/>
            <person name="Osoegawa K."/>
            <person name="de Jong P."/>
            <person name="Grimwood J."/>
            <person name="Chapman J.A."/>
            <person name="Shapiro H."/>
            <person name="Aerts A."/>
            <person name="Otillar R.P."/>
            <person name="Terry A.Y."/>
            <person name="Boore J.L."/>
            <person name="Grigoriev I.V."/>
            <person name="Lindberg D.R."/>
            <person name="Seaver E.C."/>
            <person name="Weisblat D.A."/>
            <person name="Putnam N.H."/>
            <person name="Rokhsar D.S."/>
        </authorList>
    </citation>
    <scope>NUCLEOTIDE SEQUENCE</scope>
    <source>
        <strain evidence="3 5">I ESC-2004</strain>
    </source>
</reference>
<protein>
    <recommendedName>
        <fullName evidence="6">Protein sleepless</fullName>
    </recommendedName>
</protein>
<keyword evidence="1 2" id="KW-0732">Signal</keyword>
<dbReference type="AlphaFoldDB" id="R7TFP7"/>
<dbReference type="OrthoDB" id="6125676at2759"/>
<evidence type="ECO:0008006" key="6">
    <source>
        <dbReference type="Google" id="ProtNLM"/>
    </source>
</evidence>
<dbReference type="EMBL" id="KB311138">
    <property type="protein sequence ID" value="ELT89871.1"/>
    <property type="molecule type" value="Genomic_DNA"/>
</dbReference>
<sequence>MRAAIALLLICLFGLIQQGSALKCLECNVWKAGYGHMCDNPRVRDDCTVCMKTETTIFMGYYKDTPRTSTTISRICGKSGTVHYGHECHYYTSSDGHDIRCYCDEDLCNASSPLPTSGALLLASLSFVLCKALW</sequence>
<dbReference type="EnsemblMetazoa" id="CapteT223747">
    <property type="protein sequence ID" value="CapteP223747"/>
    <property type="gene ID" value="CapteG223747"/>
</dbReference>
<dbReference type="HOGENOM" id="CLU_1898220_0_0_1"/>
<evidence type="ECO:0000313" key="5">
    <source>
        <dbReference type="Proteomes" id="UP000014760"/>
    </source>
</evidence>
<name>R7TFP7_CAPTE</name>
<evidence type="ECO:0000256" key="1">
    <source>
        <dbReference type="ARBA" id="ARBA00022729"/>
    </source>
</evidence>
<feature type="signal peptide" evidence="2">
    <location>
        <begin position="1"/>
        <end position="21"/>
    </location>
</feature>
<dbReference type="EMBL" id="AMQN01003189">
    <property type="status" value="NOT_ANNOTATED_CDS"/>
    <property type="molecule type" value="Genomic_DNA"/>
</dbReference>
<evidence type="ECO:0000313" key="4">
    <source>
        <dbReference type="EnsemblMetazoa" id="CapteP223747"/>
    </source>
</evidence>
<reference evidence="5" key="1">
    <citation type="submission" date="2012-12" db="EMBL/GenBank/DDBJ databases">
        <authorList>
            <person name="Hellsten U."/>
            <person name="Grimwood J."/>
            <person name="Chapman J.A."/>
            <person name="Shapiro H."/>
            <person name="Aerts A."/>
            <person name="Otillar R.P."/>
            <person name="Terry A.Y."/>
            <person name="Boore J.L."/>
            <person name="Simakov O."/>
            <person name="Marletaz F."/>
            <person name="Cho S.-J."/>
            <person name="Edsinger-Gonzales E."/>
            <person name="Havlak P."/>
            <person name="Kuo D.-H."/>
            <person name="Larsson T."/>
            <person name="Lv J."/>
            <person name="Arendt D."/>
            <person name="Savage R."/>
            <person name="Osoegawa K."/>
            <person name="de Jong P."/>
            <person name="Lindberg D.R."/>
            <person name="Seaver E.C."/>
            <person name="Weisblat D.A."/>
            <person name="Putnam N.H."/>
            <person name="Grigoriev I.V."/>
            <person name="Rokhsar D.S."/>
        </authorList>
    </citation>
    <scope>NUCLEOTIDE SEQUENCE</scope>
    <source>
        <strain evidence="5">I ESC-2004</strain>
    </source>
</reference>
<dbReference type="OMA" id="VISRYCI"/>